<keyword evidence="3" id="KW-1185">Reference proteome</keyword>
<proteinExistence type="predicted"/>
<gene>
    <name evidence="2" type="ORF">LWI29_016900</name>
</gene>
<comment type="caution">
    <text evidence="2">The sequence shown here is derived from an EMBL/GenBank/DDBJ whole genome shotgun (WGS) entry which is preliminary data.</text>
</comment>
<accession>A0AA39T5T7</accession>
<protein>
    <submittedName>
        <fullName evidence="2">Uncharacterized protein</fullName>
    </submittedName>
</protein>
<evidence type="ECO:0000313" key="3">
    <source>
        <dbReference type="Proteomes" id="UP001168877"/>
    </source>
</evidence>
<organism evidence="2 3">
    <name type="scientific">Acer saccharum</name>
    <name type="common">Sugar maple</name>
    <dbReference type="NCBI Taxonomy" id="4024"/>
    <lineage>
        <taxon>Eukaryota</taxon>
        <taxon>Viridiplantae</taxon>
        <taxon>Streptophyta</taxon>
        <taxon>Embryophyta</taxon>
        <taxon>Tracheophyta</taxon>
        <taxon>Spermatophyta</taxon>
        <taxon>Magnoliopsida</taxon>
        <taxon>eudicotyledons</taxon>
        <taxon>Gunneridae</taxon>
        <taxon>Pentapetalae</taxon>
        <taxon>rosids</taxon>
        <taxon>malvids</taxon>
        <taxon>Sapindales</taxon>
        <taxon>Sapindaceae</taxon>
        <taxon>Hippocastanoideae</taxon>
        <taxon>Acereae</taxon>
        <taxon>Acer</taxon>
    </lineage>
</organism>
<sequence length="165" mass="19015">MVFTARDFDFCRGRYACFSVRWSDQKSVRDLVSSILREPPNIAQIELGYEPYIFGKPWMSSFQWFLQFVNPTSVEGDMPILNREQLSGEDLRFALSLANGHPPPLTGRSLTKPSRSTSRGMTTRMPRPLVTRSHVLRRSEGQREKKRECDLSKVCDFVLRLVEGL</sequence>
<reference evidence="2" key="2">
    <citation type="submission" date="2023-06" db="EMBL/GenBank/DDBJ databases">
        <authorList>
            <person name="Swenson N.G."/>
            <person name="Wegrzyn J.L."/>
            <person name="Mcevoy S.L."/>
        </authorList>
    </citation>
    <scope>NUCLEOTIDE SEQUENCE</scope>
    <source>
        <strain evidence="2">NS2018</strain>
        <tissue evidence="2">Leaf</tissue>
    </source>
</reference>
<name>A0AA39T5T7_ACESA</name>
<dbReference type="Proteomes" id="UP001168877">
    <property type="component" value="Unassembled WGS sequence"/>
</dbReference>
<feature type="region of interest" description="Disordered" evidence="1">
    <location>
        <begin position="99"/>
        <end position="124"/>
    </location>
</feature>
<dbReference type="AlphaFoldDB" id="A0AA39T5T7"/>
<evidence type="ECO:0000256" key="1">
    <source>
        <dbReference type="SAM" id="MobiDB-lite"/>
    </source>
</evidence>
<evidence type="ECO:0000313" key="2">
    <source>
        <dbReference type="EMBL" id="KAK0600630.1"/>
    </source>
</evidence>
<feature type="compositionally biased region" description="Polar residues" evidence="1">
    <location>
        <begin position="108"/>
        <end position="121"/>
    </location>
</feature>
<reference evidence="2" key="1">
    <citation type="journal article" date="2022" name="Plant J.">
        <title>Strategies of tolerance reflected in two North American maple genomes.</title>
        <authorList>
            <person name="McEvoy S.L."/>
            <person name="Sezen U.U."/>
            <person name="Trouern-Trend A."/>
            <person name="McMahon S.M."/>
            <person name="Schaberg P.G."/>
            <person name="Yang J."/>
            <person name="Wegrzyn J.L."/>
            <person name="Swenson N.G."/>
        </authorList>
    </citation>
    <scope>NUCLEOTIDE SEQUENCE</scope>
    <source>
        <strain evidence="2">NS2018</strain>
    </source>
</reference>
<dbReference type="EMBL" id="JAUESC010000003">
    <property type="protein sequence ID" value="KAK0600630.1"/>
    <property type="molecule type" value="Genomic_DNA"/>
</dbReference>